<accession>A0A936F3N6</accession>
<keyword evidence="1 2" id="KW-0238">DNA-binding</keyword>
<dbReference type="PANTHER" id="PTHR30055">
    <property type="entry name" value="HTH-TYPE TRANSCRIPTIONAL REGULATOR RUTR"/>
    <property type="match status" value="1"/>
</dbReference>
<dbReference type="Pfam" id="PF00440">
    <property type="entry name" value="TetR_N"/>
    <property type="match status" value="1"/>
</dbReference>
<dbReference type="GO" id="GO:0003700">
    <property type="term" value="F:DNA-binding transcription factor activity"/>
    <property type="evidence" value="ECO:0007669"/>
    <property type="project" value="TreeGrafter"/>
</dbReference>
<dbReference type="GO" id="GO:0000976">
    <property type="term" value="F:transcription cis-regulatory region binding"/>
    <property type="evidence" value="ECO:0007669"/>
    <property type="project" value="TreeGrafter"/>
</dbReference>
<evidence type="ECO:0000313" key="5">
    <source>
        <dbReference type="Proteomes" id="UP000709959"/>
    </source>
</evidence>
<dbReference type="PROSITE" id="PS50977">
    <property type="entry name" value="HTH_TETR_2"/>
    <property type="match status" value="1"/>
</dbReference>
<dbReference type="PANTHER" id="PTHR30055:SF226">
    <property type="entry name" value="HTH-TYPE TRANSCRIPTIONAL REGULATOR PKSA"/>
    <property type="match status" value="1"/>
</dbReference>
<evidence type="ECO:0000259" key="3">
    <source>
        <dbReference type="PROSITE" id="PS50977"/>
    </source>
</evidence>
<dbReference type="InterPro" id="IPR001647">
    <property type="entry name" value="HTH_TetR"/>
</dbReference>
<reference evidence="4 5" key="1">
    <citation type="submission" date="2020-10" db="EMBL/GenBank/DDBJ databases">
        <title>Connecting structure to function with the recovery of over 1000 high-quality activated sludge metagenome-assembled genomes encoding full-length rRNA genes using long-read sequencing.</title>
        <authorList>
            <person name="Singleton C.M."/>
            <person name="Petriglieri F."/>
            <person name="Kristensen J.M."/>
            <person name="Kirkegaard R.H."/>
            <person name="Michaelsen T.Y."/>
            <person name="Andersen M.H."/>
            <person name="Karst S.M."/>
            <person name="Dueholm M.S."/>
            <person name="Nielsen P.H."/>
            <person name="Albertsen M."/>
        </authorList>
    </citation>
    <scope>NUCLEOTIDE SEQUENCE [LARGE SCALE GENOMIC DNA]</scope>
    <source>
        <strain evidence="4">OdNE_18-Q3-R46-58_MAXAC.008</strain>
    </source>
</reference>
<organism evidence="4 5">
    <name type="scientific">Candidatus Geothrix odensensis</name>
    <dbReference type="NCBI Taxonomy" id="2954440"/>
    <lineage>
        <taxon>Bacteria</taxon>
        <taxon>Pseudomonadati</taxon>
        <taxon>Acidobacteriota</taxon>
        <taxon>Holophagae</taxon>
        <taxon>Holophagales</taxon>
        <taxon>Holophagaceae</taxon>
        <taxon>Geothrix</taxon>
    </lineage>
</organism>
<feature type="domain" description="HTH tetR-type" evidence="3">
    <location>
        <begin position="10"/>
        <end position="70"/>
    </location>
</feature>
<dbReference type="SUPFAM" id="SSF46689">
    <property type="entry name" value="Homeodomain-like"/>
    <property type="match status" value="1"/>
</dbReference>
<dbReference type="InterPro" id="IPR009057">
    <property type="entry name" value="Homeodomain-like_sf"/>
</dbReference>
<name>A0A936F3N6_9BACT</name>
<dbReference type="EMBL" id="JADKCH010000018">
    <property type="protein sequence ID" value="MBK8573431.1"/>
    <property type="molecule type" value="Genomic_DNA"/>
</dbReference>
<protein>
    <submittedName>
        <fullName evidence="4">TetR family transcriptional regulator</fullName>
    </submittedName>
</protein>
<evidence type="ECO:0000256" key="2">
    <source>
        <dbReference type="PROSITE-ProRule" id="PRU00335"/>
    </source>
</evidence>
<gene>
    <name evidence="4" type="ORF">IPN91_12490</name>
</gene>
<dbReference type="InterPro" id="IPR050109">
    <property type="entry name" value="HTH-type_TetR-like_transc_reg"/>
</dbReference>
<dbReference type="Gene3D" id="1.10.357.10">
    <property type="entry name" value="Tetracycline Repressor, domain 2"/>
    <property type="match status" value="1"/>
</dbReference>
<evidence type="ECO:0000313" key="4">
    <source>
        <dbReference type="EMBL" id="MBK8573431.1"/>
    </source>
</evidence>
<sequence length="229" mass="25844">MTTLPTPTPVDTRQCLIEAGLACFAKYGYDATSIRLVASMAGKNSSLISYYFKNKEGMYRAVIQHLLTRFTTRPAEGWSSAPDFSDTSEEGIKRKLHALIRRILMEVDAHFKSSDPLRNAAVRLFLSELQSPKDEVKDLLREKMVFSICEIRECIRAIRPDVSAADIDFWGITLQGCCVCHALMAEINGLVWTSVDPNLSIEVMADRLTDFVFSGLRRPERPREELPSH</sequence>
<dbReference type="Proteomes" id="UP000709959">
    <property type="component" value="Unassembled WGS sequence"/>
</dbReference>
<proteinExistence type="predicted"/>
<evidence type="ECO:0000256" key="1">
    <source>
        <dbReference type="ARBA" id="ARBA00023125"/>
    </source>
</evidence>
<comment type="caution">
    <text evidence="4">The sequence shown here is derived from an EMBL/GenBank/DDBJ whole genome shotgun (WGS) entry which is preliminary data.</text>
</comment>
<feature type="DNA-binding region" description="H-T-H motif" evidence="2">
    <location>
        <begin position="33"/>
        <end position="52"/>
    </location>
</feature>
<dbReference type="AlphaFoldDB" id="A0A936F3N6"/>